<name>A0A9R1BGI4_TRITD</name>
<dbReference type="Gramene" id="TRITD6Bv1G226250.1">
    <property type="protein sequence ID" value="TRITD6Bv1G226250.1"/>
    <property type="gene ID" value="TRITD6Bv1G226250"/>
</dbReference>
<dbReference type="AlphaFoldDB" id="A0A9R1BGI4"/>
<dbReference type="CDD" id="cd09917">
    <property type="entry name" value="F-box_SF"/>
    <property type="match status" value="1"/>
</dbReference>
<feature type="domain" description="KIB1-4 beta-propeller" evidence="2">
    <location>
        <begin position="112"/>
        <end position="332"/>
    </location>
</feature>
<evidence type="ECO:0000256" key="1">
    <source>
        <dbReference type="SAM" id="MobiDB-lite"/>
    </source>
</evidence>
<evidence type="ECO:0000313" key="3">
    <source>
        <dbReference type="EMBL" id="VAI63809.1"/>
    </source>
</evidence>
<sequence length="478" mass="53005">MQNPSKLSAVSLARPPAFSGLQGWADLPDCLLHSIVARLASVRDILGFAATCPSWRAVFSYPSKSTFRTKCPPLLIQPNVRVQGPLLPSTNGCRDMYTCKVIDPANPKVALHCQIPQETLEKMTCIGSSYGNLIYYRDRYCRLVDVFTGVEVSAPRLPPIAKGPKFWLYGILTAPLASHSTHLLVSTKFYLFDSPIGSNSWSQVQLPYMLKTDQIVEFNGQFILSNGNGRFYSVQLAPQLGLQEITTDKQGWSQEPRDMTEVLVCGDMLIVLIPLAYELYRLDLSTKPATVMTLEKLDDWALFIQAEEKGTPLWCMSPEQWGGRSNSWYYADDGSLPWTLDGPFHEPDPVQDAPPVDPDVGSQDGWGAWSNTSHSAVLDSWYLHEPDHVSEPVQETPSGEPVPDAWGASAVSFAALEPWDPHEPDHVSGPVQDTQSDETDVDGWGGSADNFAYWHSPEKEGLPIWLYPSMVYSDPAQP</sequence>
<dbReference type="Gene3D" id="1.20.1280.50">
    <property type="match status" value="1"/>
</dbReference>
<dbReference type="OMA" id="MEVSAPC"/>
<proteinExistence type="predicted"/>
<dbReference type="PANTHER" id="PTHR33800">
    <property type="entry name" value="OS06G0113600 PROTEIN"/>
    <property type="match status" value="1"/>
</dbReference>
<keyword evidence="4" id="KW-1185">Reference proteome</keyword>
<dbReference type="Pfam" id="PF03478">
    <property type="entry name" value="Beta-prop_KIB1-4"/>
    <property type="match status" value="1"/>
</dbReference>
<dbReference type="SUPFAM" id="SSF81383">
    <property type="entry name" value="F-box domain"/>
    <property type="match status" value="1"/>
</dbReference>
<reference evidence="3 4" key="1">
    <citation type="submission" date="2017-09" db="EMBL/GenBank/DDBJ databases">
        <authorList>
            <consortium name="International Durum Wheat Genome Sequencing Consortium (IDWGSC)"/>
            <person name="Milanesi L."/>
        </authorList>
    </citation>
    <scope>NUCLEOTIDE SEQUENCE [LARGE SCALE GENOMIC DNA]</scope>
    <source>
        <strain evidence="4">cv. Svevo</strain>
    </source>
</reference>
<dbReference type="InterPro" id="IPR005174">
    <property type="entry name" value="KIB1-4_b-propeller"/>
</dbReference>
<dbReference type="EMBL" id="LT934122">
    <property type="protein sequence ID" value="VAI63809.1"/>
    <property type="molecule type" value="Genomic_DNA"/>
</dbReference>
<evidence type="ECO:0000313" key="4">
    <source>
        <dbReference type="Proteomes" id="UP000324705"/>
    </source>
</evidence>
<feature type="region of interest" description="Disordered" evidence="1">
    <location>
        <begin position="420"/>
        <end position="440"/>
    </location>
</feature>
<dbReference type="Proteomes" id="UP000324705">
    <property type="component" value="Chromosome 6B"/>
</dbReference>
<dbReference type="PANTHER" id="PTHR33800:SF18">
    <property type="entry name" value="F-BOX DOMAIN-CONTAINING PROTEIN"/>
    <property type="match status" value="1"/>
</dbReference>
<evidence type="ECO:0000259" key="2">
    <source>
        <dbReference type="Pfam" id="PF03478"/>
    </source>
</evidence>
<organism evidence="3 4">
    <name type="scientific">Triticum turgidum subsp. durum</name>
    <name type="common">Durum wheat</name>
    <name type="synonym">Triticum durum</name>
    <dbReference type="NCBI Taxonomy" id="4567"/>
    <lineage>
        <taxon>Eukaryota</taxon>
        <taxon>Viridiplantae</taxon>
        <taxon>Streptophyta</taxon>
        <taxon>Embryophyta</taxon>
        <taxon>Tracheophyta</taxon>
        <taxon>Spermatophyta</taxon>
        <taxon>Magnoliopsida</taxon>
        <taxon>Liliopsida</taxon>
        <taxon>Poales</taxon>
        <taxon>Poaceae</taxon>
        <taxon>BOP clade</taxon>
        <taxon>Pooideae</taxon>
        <taxon>Triticodae</taxon>
        <taxon>Triticeae</taxon>
        <taxon>Triticinae</taxon>
        <taxon>Triticum</taxon>
    </lineage>
</organism>
<accession>A0A9R1BGI4</accession>
<gene>
    <name evidence="3" type="ORF">TRITD_6Bv1G226250</name>
</gene>
<dbReference type="InterPro" id="IPR036047">
    <property type="entry name" value="F-box-like_dom_sf"/>
</dbReference>
<protein>
    <recommendedName>
        <fullName evidence="2">KIB1-4 beta-propeller domain-containing protein</fullName>
    </recommendedName>
</protein>